<dbReference type="PROSITE" id="PS51257">
    <property type="entry name" value="PROKAR_LIPOPROTEIN"/>
    <property type="match status" value="1"/>
</dbReference>
<accession>A0A5B7X2I3</accession>
<dbReference type="RefSeq" id="WP_139066047.1">
    <property type="nucleotide sequence ID" value="NZ_CP040812.1"/>
</dbReference>
<dbReference type="KEGG" id="afla:FHG64_08800"/>
<dbReference type="EMBL" id="CP040812">
    <property type="protein sequence ID" value="QCY69480.1"/>
    <property type="molecule type" value="Genomic_DNA"/>
</dbReference>
<evidence type="ECO:0000313" key="1">
    <source>
        <dbReference type="EMBL" id="QCY69480.1"/>
    </source>
</evidence>
<gene>
    <name evidence="1" type="ORF">FHG64_08800</name>
</gene>
<dbReference type="Proteomes" id="UP000309016">
    <property type="component" value="Chromosome"/>
</dbReference>
<keyword evidence="2" id="KW-1185">Reference proteome</keyword>
<protein>
    <submittedName>
        <fullName evidence="1">Uncharacterized protein</fullName>
    </submittedName>
</protein>
<proteinExistence type="predicted"/>
<evidence type="ECO:0000313" key="2">
    <source>
        <dbReference type="Proteomes" id="UP000309016"/>
    </source>
</evidence>
<dbReference type="AlphaFoldDB" id="A0A5B7X2I3"/>
<sequence>MKIFLSFSLFVGVFASCEQMAQIKQEVTREQLDQQLVAIEALIEEGSCTENSQCRFIPYGSKACGGPQGYLIFSSNVDVDELQTKVDAYTKAEATYNKQEGIMSDCSIPPEPAKLGCVDGNCVQLE</sequence>
<dbReference type="OrthoDB" id="5526158at2"/>
<name>A0A5B7X2I3_9FLAO</name>
<organism evidence="1 2">
    <name type="scientific">Antarcticibacterium flavum</name>
    <dbReference type="NCBI Taxonomy" id="2058175"/>
    <lineage>
        <taxon>Bacteria</taxon>
        <taxon>Pseudomonadati</taxon>
        <taxon>Bacteroidota</taxon>
        <taxon>Flavobacteriia</taxon>
        <taxon>Flavobacteriales</taxon>
        <taxon>Flavobacteriaceae</taxon>
        <taxon>Antarcticibacterium</taxon>
    </lineage>
</organism>
<reference evidence="1 2" key="1">
    <citation type="submission" date="2019-06" db="EMBL/GenBank/DDBJ databases">
        <title>Complete genome sequence of Antarcticibacterium flavum KCTC 52984T from an Antarctic marine sediment.</title>
        <authorList>
            <person name="Lee Y.M."/>
            <person name="Shin S.C."/>
        </authorList>
    </citation>
    <scope>NUCLEOTIDE SEQUENCE [LARGE SCALE GENOMIC DNA]</scope>
    <source>
        <strain evidence="1 2">KCTC 52984</strain>
    </source>
</reference>